<dbReference type="EMBL" id="JAGMUU010000013">
    <property type="protein sequence ID" value="KAH7140251.1"/>
    <property type="molecule type" value="Genomic_DNA"/>
</dbReference>
<keyword evidence="2" id="KW-0378">Hydrolase</keyword>
<dbReference type="InterPro" id="IPR000073">
    <property type="entry name" value="AB_hydrolase_1"/>
</dbReference>
<organism evidence="2 3">
    <name type="scientific">Dactylonectria estremocensis</name>
    <dbReference type="NCBI Taxonomy" id="1079267"/>
    <lineage>
        <taxon>Eukaryota</taxon>
        <taxon>Fungi</taxon>
        <taxon>Dikarya</taxon>
        <taxon>Ascomycota</taxon>
        <taxon>Pezizomycotina</taxon>
        <taxon>Sordariomycetes</taxon>
        <taxon>Hypocreomycetidae</taxon>
        <taxon>Hypocreales</taxon>
        <taxon>Nectriaceae</taxon>
        <taxon>Dactylonectria</taxon>
    </lineage>
</organism>
<dbReference type="Proteomes" id="UP000717696">
    <property type="component" value="Unassembled WGS sequence"/>
</dbReference>
<dbReference type="InterPro" id="IPR029058">
    <property type="entry name" value="AB_hydrolase_fold"/>
</dbReference>
<keyword evidence="3" id="KW-1185">Reference proteome</keyword>
<evidence type="ECO:0000259" key="1">
    <source>
        <dbReference type="Pfam" id="PF12697"/>
    </source>
</evidence>
<dbReference type="OrthoDB" id="408373at2759"/>
<gene>
    <name evidence="2" type="ORF">B0J13DRAFT_504345</name>
</gene>
<dbReference type="InterPro" id="IPR052897">
    <property type="entry name" value="Sec-Metab_Biosynth_Hydrolase"/>
</dbReference>
<accession>A0A9P9J1W0</accession>
<evidence type="ECO:0000313" key="3">
    <source>
        <dbReference type="Proteomes" id="UP000717696"/>
    </source>
</evidence>
<dbReference type="GO" id="GO:0016787">
    <property type="term" value="F:hydrolase activity"/>
    <property type="evidence" value="ECO:0007669"/>
    <property type="project" value="UniProtKB-KW"/>
</dbReference>
<dbReference type="Pfam" id="PF12697">
    <property type="entry name" value="Abhydrolase_6"/>
    <property type="match status" value="1"/>
</dbReference>
<reference evidence="2" key="1">
    <citation type="journal article" date="2021" name="Nat. Commun.">
        <title>Genetic determinants of endophytism in the Arabidopsis root mycobiome.</title>
        <authorList>
            <person name="Mesny F."/>
            <person name="Miyauchi S."/>
            <person name="Thiergart T."/>
            <person name="Pickel B."/>
            <person name="Atanasova L."/>
            <person name="Karlsson M."/>
            <person name="Huettel B."/>
            <person name="Barry K.W."/>
            <person name="Haridas S."/>
            <person name="Chen C."/>
            <person name="Bauer D."/>
            <person name="Andreopoulos W."/>
            <person name="Pangilinan J."/>
            <person name="LaButti K."/>
            <person name="Riley R."/>
            <person name="Lipzen A."/>
            <person name="Clum A."/>
            <person name="Drula E."/>
            <person name="Henrissat B."/>
            <person name="Kohler A."/>
            <person name="Grigoriev I.V."/>
            <person name="Martin F.M."/>
            <person name="Hacquard S."/>
        </authorList>
    </citation>
    <scope>NUCLEOTIDE SEQUENCE</scope>
    <source>
        <strain evidence="2">MPI-CAGE-AT-0021</strain>
    </source>
</reference>
<dbReference type="PANTHER" id="PTHR37017:SF13">
    <property type="entry name" value="AB HYDROLASE-1 DOMAIN-CONTAINING PROTEIN"/>
    <property type="match status" value="1"/>
</dbReference>
<dbReference type="SUPFAM" id="SSF53474">
    <property type="entry name" value="alpha/beta-Hydrolases"/>
    <property type="match status" value="1"/>
</dbReference>
<dbReference type="Gene3D" id="3.40.50.1820">
    <property type="entry name" value="alpha/beta hydrolase"/>
    <property type="match status" value="1"/>
</dbReference>
<dbReference type="PANTHER" id="PTHR37017">
    <property type="entry name" value="AB HYDROLASE-1 DOMAIN-CONTAINING PROTEIN-RELATED"/>
    <property type="match status" value="1"/>
</dbReference>
<evidence type="ECO:0000313" key="2">
    <source>
        <dbReference type="EMBL" id="KAH7140251.1"/>
    </source>
</evidence>
<protein>
    <submittedName>
        <fullName evidence="2">Alpha/beta hydrolase fold-1</fullName>
    </submittedName>
</protein>
<dbReference type="AlphaFoldDB" id="A0A9P9J1W0"/>
<name>A0A9P9J1W0_9HYPO</name>
<comment type="caution">
    <text evidence="2">The sequence shown here is derived from an EMBL/GenBank/DDBJ whole genome shotgun (WGS) entry which is preliminary data.</text>
</comment>
<sequence>MTANKPTIVIVPGAWQLRTGWKQFISILEAAGYPTAYVDPPTLGGTTLPLAGLADDVAAARKTLVGLLDEGKYVRILCHSAGGVVASNAVEGLDTASRKAQGLEGGVTQVIYMSAFMLPAGKSLFGMLGGKPLPWMKLTDDRVEVDNLDQMAEIGLNDLDADAQKIWSKEMTHSALGLFTTPSSFEPWANSIPIAYIFCTKDNALTYPIQQQMTLQAGPDLASAKLDAGHCPYISVPYDLFEAMEKMLALAD</sequence>
<proteinExistence type="predicted"/>
<feature type="domain" description="AB hydrolase-1" evidence="1">
    <location>
        <begin position="8"/>
        <end position="241"/>
    </location>
</feature>